<proteinExistence type="predicted"/>
<feature type="compositionally biased region" description="Pro residues" evidence="1">
    <location>
        <begin position="122"/>
        <end position="131"/>
    </location>
</feature>
<name>A0A0B7NQK5_9FUNG</name>
<keyword evidence="3" id="KW-1185">Reference proteome</keyword>
<dbReference type="AlphaFoldDB" id="A0A0B7NQK5"/>
<gene>
    <name evidence="2" type="primary">PARPA_14053.1 scaffold 47526</name>
</gene>
<evidence type="ECO:0000313" key="2">
    <source>
        <dbReference type="EMBL" id="CEP19737.1"/>
    </source>
</evidence>
<evidence type="ECO:0000313" key="3">
    <source>
        <dbReference type="Proteomes" id="UP000054107"/>
    </source>
</evidence>
<evidence type="ECO:0000256" key="1">
    <source>
        <dbReference type="SAM" id="MobiDB-lite"/>
    </source>
</evidence>
<feature type="region of interest" description="Disordered" evidence="1">
    <location>
        <begin position="105"/>
        <end position="148"/>
    </location>
</feature>
<feature type="compositionally biased region" description="Low complexity" evidence="1">
    <location>
        <begin position="132"/>
        <end position="144"/>
    </location>
</feature>
<sequence>MPFKTIEFLGTALLNNNLSDWTISCFKQHQLNNARIEPNIKVIINQYKQRLVDISGAVKDEDVKQYIASLLEDVGNKSTEEQSGLTLSNCSNVNIASVNHGTQVMSADHSNKKRKVFEEPASPLPSSPLPSTPLASTPLPTSPADLAQTTNSNKSLYYDTDVEFESEGEIEIVVEEDVKLGIWELWKKDLENMQTQNDTDKYSLENLDVIQLGNKIGSESTSKY</sequence>
<dbReference type="Proteomes" id="UP000054107">
    <property type="component" value="Unassembled WGS sequence"/>
</dbReference>
<reference evidence="2 3" key="1">
    <citation type="submission" date="2014-09" db="EMBL/GenBank/DDBJ databases">
        <authorList>
            <person name="Ellenberger Sabrina"/>
        </authorList>
    </citation>
    <scope>NUCLEOTIDE SEQUENCE [LARGE SCALE GENOMIC DNA]</scope>
    <source>
        <strain evidence="2 3">CBS 412.66</strain>
    </source>
</reference>
<accession>A0A0B7NQK5</accession>
<dbReference type="OrthoDB" id="2262847at2759"/>
<organism evidence="2 3">
    <name type="scientific">Parasitella parasitica</name>
    <dbReference type="NCBI Taxonomy" id="35722"/>
    <lineage>
        <taxon>Eukaryota</taxon>
        <taxon>Fungi</taxon>
        <taxon>Fungi incertae sedis</taxon>
        <taxon>Mucoromycota</taxon>
        <taxon>Mucoromycotina</taxon>
        <taxon>Mucoromycetes</taxon>
        <taxon>Mucorales</taxon>
        <taxon>Mucorineae</taxon>
        <taxon>Mucoraceae</taxon>
        <taxon>Parasitella</taxon>
    </lineage>
</organism>
<protein>
    <submittedName>
        <fullName evidence="2">Uncharacterized protein</fullName>
    </submittedName>
</protein>
<dbReference type="EMBL" id="LN734067">
    <property type="protein sequence ID" value="CEP19737.1"/>
    <property type="molecule type" value="Genomic_DNA"/>
</dbReference>